<evidence type="ECO:0000256" key="10">
    <source>
        <dbReference type="ARBA" id="ARBA00022840"/>
    </source>
</evidence>
<dbReference type="KEGG" id="pseo:OM33_06550"/>
<name>A0A0A7EFL1_9GAMM</name>
<evidence type="ECO:0000313" key="16">
    <source>
        <dbReference type="EMBL" id="AIY64846.1"/>
    </source>
</evidence>
<dbReference type="GO" id="GO:0016301">
    <property type="term" value="F:kinase activity"/>
    <property type="evidence" value="ECO:0007669"/>
    <property type="project" value="UniProtKB-KW"/>
</dbReference>
<sequence>MLSIQRLGSTSIITPKSFNGEFDTSLFDVNFLATNDLIRAEKKGRASTYFFDCGEKTGVLRHYWRGGLIGKLLSDQYLFLGLNNTRTFQEFELLVEMQQKGLPVPSPIAAKVTRSGFIYRGDIITEALPNAQSVLDILKTRALSEQEFSQIAATIANFHNHGVGHADLNINNILISNSQVYLIDFDRGTLGTFNAKRNQSNIDRLARSFTKESNRNSPFYWQESNWQVFIKAYKSALKPI</sequence>
<dbReference type="InterPro" id="IPR011009">
    <property type="entry name" value="Kinase-like_dom_sf"/>
</dbReference>
<evidence type="ECO:0000256" key="3">
    <source>
        <dbReference type="ARBA" id="ARBA00010327"/>
    </source>
</evidence>
<dbReference type="Gene3D" id="1.10.510.10">
    <property type="entry name" value="Transferase(Phosphotransferase) domain 1"/>
    <property type="match status" value="1"/>
</dbReference>
<dbReference type="HOGENOM" id="CLU_094226_0_0_6"/>
<dbReference type="Pfam" id="PF06293">
    <property type="entry name" value="Kdo"/>
    <property type="match status" value="1"/>
</dbReference>
<protein>
    <recommendedName>
        <fullName evidence="13 15">3-deoxy-D-manno-octulosonic acid kinase</fullName>
        <shortName evidence="15">Kdo kinase</shortName>
        <ecNumber evidence="4 15">2.7.1.166</ecNumber>
    </recommendedName>
</protein>
<comment type="function">
    <text evidence="15">Catalyzes the ATP-dependent phosphorylation of the 3-deoxy-D-manno-octulosonic acid (Kdo) residue in Kdo-lipid IV(A) at the 4-OH position.</text>
</comment>
<dbReference type="STRING" id="1348114.OM33_06550"/>
<proteinExistence type="inferred from homology"/>
<dbReference type="RefSeq" id="WP_038640190.1">
    <property type="nucleotide sequence ID" value="NZ_CP009888.1"/>
</dbReference>
<keyword evidence="9 15" id="KW-0418">Kinase</keyword>
<dbReference type="GO" id="GO:0005524">
    <property type="term" value="F:ATP binding"/>
    <property type="evidence" value="ECO:0007669"/>
    <property type="project" value="UniProtKB-UniRule"/>
</dbReference>
<gene>
    <name evidence="15" type="primary">kdkA</name>
    <name evidence="16" type="ORF">OM33_06550</name>
</gene>
<dbReference type="Proteomes" id="UP000030341">
    <property type="component" value="Chromosome 1"/>
</dbReference>
<dbReference type="UniPathway" id="UPA00958"/>
<evidence type="ECO:0000256" key="11">
    <source>
        <dbReference type="ARBA" id="ARBA00022985"/>
    </source>
</evidence>
<dbReference type="OrthoDB" id="6854449at2"/>
<evidence type="ECO:0000256" key="12">
    <source>
        <dbReference type="ARBA" id="ARBA00023136"/>
    </source>
</evidence>
<dbReference type="EC" id="2.7.1.166" evidence="4 15"/>
<organism evidence="16 17">
    <name type="scientific">Pseudoalteromonas piratica</name>
    <dbReference type="NCBI Taxonomy" id="1348114"/>
    <lineage>
        <taxon>Bacteria</taxon>
        <taxon>Pseudomonadati</taxon>
        <taxon>Pseudomonadota</taxon>
        <taxon>Gammaproteobacteria</taxon>
        <taxon>Alteromonadales</taxon>
        <taxon>Pseudoalteromonadaceae</taxon>
        <taxon>Pseudoalteromonas</taxon>
    </lineage>
</organism>
<dbReference type="EMBL" id="CP009888">
    <property type="protein sequence ID" value="AIY64846.1"/>
    <property type="molecule type" value="Genomic_DNA"/>
</dbReference>
<comment type="subcellular location">
    <subcellularLocation>
        <location evidence="1 15">Cell inner membrane</location>
        <topology evidence="1 15">Peripheral membrane protein</topology>
        <orientation evidence="1 15">Cytoplasmic side</orientation>
    </subcellularLocation>
</comment>
<evidence type="ECO:0000256" key="14">
    <source>
        <dbReference type="ARBA" id="ARBA00034417"/>
    </source>
</evidence>
<dbReference type="GO" id="GO:0005886">
    <property type="term" value="C:plasma membrane"/>
    <property type="evidence" value="ECO:0007669"/>
    <property type="project" value="UniProtKB-SubCell"/>
</dbReference>
<keyword evidence="12 15" id="KW-0472">Membrane</keyword>
<dbReference type="GO" id="GO:0016773">
    <property type="term" value="F:phosphotransferase activity, alcohol group as acceptor"/>
    <property type="evidence" value="ECO:0007669"/>
    <property type="project" value="UniProtKB-UniRule"/>
</dbReference>
<keyword evidence="5 15" id="KW-1003">Cell membrane</keyword>
<keyword evidence="8 15" id="KW-0547">Nucleotide-binding</keyword>
<keyword evidence="11 15" id="KW-0448">Lipopolysaccharide biosynthesis</keyword>
<feature type="active site" evidence="15">
    <location>
        <position position="167"/>
    </location>
</feature>
<accession>A0A0A7EFL1</accession>
<keyword evidence="10 15" id="KW-0067">ATP-binding</keyword>
<dbReference type="AlphaFoldDB" id="A0A0A7EFL1"/>
<evidence type="ECO:0000256" key="15">
    <source>
        <dbReference type="HAMAP-Rule" id="MF_00521"/>
    </source>
</evidence>
<dbReference type="GO" id="GO:0009244">
    <property type="term" value="P:lipopolysaccharide core region biosynthetic process"/>
    <property type="evidence" value="ECO:0007669"/>
    <property type="project" value="UniProtKB-UniRule"/>
</dbReference>
<evidence type="ECO:0000256" key="13">
    <source>
        <dbReference type="ARBA" id="ARBA00029511"/>
    </source>
</evidence>
<evidence type="ECO:0000256" key="9">
    <source>
        <dbReference type="ARBA" id="ARBA00022777"/>
    </source>
</evidence>
<dbReference type="HAMAP" id="MF_00521">
    <property type="entry name" value="KDO_kinase"/>
    <property type="match status" value="1"/>
</dbReference>
<keyword evidence="7 15" id="KW-0808">Transferase</keyword>
<comment type="catalytic activity">
    <reaction evidence="14 15">
        <text>an alpha-Kdo-(2-&gt;6)-lipid IVA + ATP = a 4-O-phospho-alpha-Kdo-(2-&gt;6)-lipid IVA + ADP + H(+)</text>
        <dbReference type="Rhea" id="RHEA:74271"/>
        <dbReference type="ChEBI" id="CHEBI:15378"/>
        <dbReference type="ChEBI" id="CHEBI:30616"/>
        <dbReference type="ChEBI" id="CHEBI:176428"/>
        <dbReference type="ChEBI" id="CHEBI:193140"/>
        <dbReference type="ChEBI" id="CHEBI:456216"/>
        <dbReference type="EC" id="2.7.1.166"/>
    </reaction>
</comment>
<dbReference type="SUPFAM" id="SSF56112">
    <property type="entry name" value="Protein kinase-like (PK-like)"/>
    <property type="match status" value="1"/>
</dbReference>
<evidence type="ECO:0000256" key="8">
    <source>
        <dbReference type="ARBA" id="ARBA00022741"/>
    </source>
</evidence>
<comment type="similarity">
    <text evidence="3 15">Belongs to the protein kinase superfamily. KdkA/RfaP family.</text>
</comment>
<evidence type="ECO:0000256" key="2">
    <source>
        <dbReference type="ARBA" id="ARBA00004713"/>
    </source>
</evidence>
<keyword evidence="6 15" id="KW-0997">Cell inner membrane</keyword>
<evidence type="ECO:0000256" key="6">
    <source>
        <dbReference type="ARBA" id="ARBA00022519"/>
    </source>
</evidence>
<evidence type="ECO:0000256" key="4">
    <source>
        <dbReference type="ARBA" id="ARBA00011988"/>
    </source>
</evidence>
<dbReference type="eggNOG" id="COG3642">
    <property type="taxonomic scope" value="Bacteria"/>
</dbReference>
<comment type="pathway">
    <text evidence="2 15">Bacterial outer membrane biogenesis; LPS core biosynthesis.</text>
</comment>
<dbReference type="NCBIfam" id="NF002475">
    <property type="entry name" value="PRK01723.1"/>
    <property type="match status" value="1"/>
</dbReference>
<dbReference type="InterPro" id="IPR022826">
    <property type="entry name" value="KDO_kinase"/>
</dbReference>
<evidence type="ECO:0000313" key="17">
    <source>
        <dbReference type="Proteomes" id="UP000030341"/>
    </source>
</evidence>
<evidence type="ECO:0000256" key="5">
    <source>
        <dbReference type="ARBA" id="ARBA00022475"/>
    </source>
</evidence>
<evidence type="ECO:0000256" key="7">
    <source>
        <dbReference type="ARBA" id="ARBA00022679"/>
    </source>
</evidence>
<keyword evidence="17" id="KW-1185">Reference proteome</keyword>
<evidence type="ECO:0000256" key="1">
    <source>
        <dbReference type="ARBA" id="ARBA00004515"/>
    </source>
</evidence>
<reference evidence="16 17" key="1">
    <citation type="submission" date="2014-11" db="EMBL/GenBank/DDBJ databases">
        <title>Complete Genome Sequence of Pseudoalteromonas sp. Strain OCN003 Isolated from Kaneohe Bay, Oahu, Hawaii.</title>
        <authorList>
            <person name="Beurmann S."/>
            <person name="Videau P."/>
            <person name="Ushijima B."/>
            <person name="Smith A.M."/>
            <person name="Aeby G.S."/>
            <person name="Callahan S.M."/>
            <person name="Belcaid M."/>
        </authorList>
    </citation>
    <scope>NUCLEOTIDE SEQUENCE [LARGE SCALE GENOMIC DNA]</scope>
    <source>
        <strain evidence="16 17">OCN003</strain>
    </source>
</reference>